<gene>
    <name evidence="1" type="ORF">ALO_15417</name>
</gene>
<reference evidence="1 2" key="1">
    <citation type="journal article" date="2011" name="EMBO J.">
        <title>Structural diversity of bacterial flagellar motors.</title>
        <authorList>
            <person name="Chen S."/>
            <person name="Beeby M."/>
            <person name="Murphy G.E."/>
            <person name="Leadbetter J.R."/>
            <person name="Hendrixson D.R."/>
            <person name="Briegel A."/>
            <person name="Li Z."/>
            <person name="Shi J."/>
            <person name="Tocheva E.I."/>
            <person name="Muller A."/>
            <person name="Dobro M.J."/>
            <person name="Jensen G.J."/>
        </authorList>
    </citation>
    <scope>NUCLEOTIDE SEQUENCE [LARGE SCALE GENOMIC DNA]</scope>
    <source>
        <strain evidence="1 2">DSM 6540</strain>
    </source>
</reference>
<name>F7NLV9_9FIRM</name>
<dbReference type="EMBL" id="AFGF01000152">
    <property type="protein sequence ID" value="EGO62969.1"/>
    <property type="molecule type" value="Genomic_DNA"/>
</dbReference>
<protein>
    <submittedName>
        <fullName evidence="1">Uncharacterized protein</fullName>
    </submittedName>
</protein>
<dbReference type="STRING" id="1009370.ALO_15417"/>
<evidence type="ECO:0000313" key="1">
    <source>
        <dbReference type="EMBL" id="EGO62969.1"/>
    </source>
</evidence>
<dbReference type="AlphaFoldDB" id="F7NLV9"/>
<comment type="caution">
    <text evidence="1">The sequence shown here is derived from an EMBL/GenBank/DDBJ whole genome shotgun (WGS) entry which is preliminary data.</text>
</comment>
<evidence type="ECO:0000313" key="2">
    <source>
        <dbReference type="Proteomes" id="UP000003240"/>
    </source>
</evidence>
<keyword evidence="2" id="KW-1185">Reference proteome</keyword>
<proteinExistence type="predicted"/>
<dbReference type="Proteomes" id="UP000003240">
    <property type="component" value="Unassembled WGS sequence"/>
</dbReference>
<accession>F7NLV9</accession>
<sequence>MYVHRKILNLGYKGCFQTKQKVANNINAEVKWDAYNEAITDQMHWRV</sequence>
<organism evidence="1 2">
    <name type="scientific">Acetonema longum DSM 6540</name>
    <dbReference type="NCBI Taxonomy" id="1009370"/>
    <lineage>
        <taxon>Bacteria</taxon>
        <taxon>Bacillati</taxon>
        <taxon>Bacillota</taxon>
        <taxon>Negativicutes</taxon>
        <taxon>Acetonemataceae</taxon>
        <taxon>Acetonema</taxon>
    </lineage>
</organism>